<reference evidence="3" key="1">
    <citation type="journal article" date="2019" name="Int. J. Syst. Evol. Microbiol.">
        <title>The Global Catalogue of Microorganisms (GCM) 10K type strain sequencing project: providing services to taxonomists for standard genome sequencing and annotation.</title>
        <authorList>
            <consortium name="The Broad Institute Genomics Platform"/>
            <consortium name="The Broad Institute Genome Sequencing Center for Infectious Disease"/>
            <person name="Wu L."/>
            <person name="Ma J."/>
        </authorList>
    </citation>
    <scope>NUCLEOTIDE SEQUENCE [LARGE SCALE GENOMIC DNA]</scope>
    <source>
        <strain evidence="3">CGMCC 4.7397</strain>
    </source>
</reference>
<accession>A0ABW1I033</accession>
<keyword evidence="3" id="KW-1185">Reference proteome</keyword>
<dbReference type="Proteomes" id="UP001596119">
    <property type="component" value="Unassembled WGS sequence"/>
</dbReference>
<sequence>MSGLRKVRTKMRPSETLEVTEAEYTDLKRQGLLLPEKKHDAEQKPANSNKKEN</sequence>
<dbReference type="EMBL" id="JBHSQK010000005">
    <property type="protein sequence ID" value="MFC5947076.1"/>
    <property type="molecule type" value="Genomic_DNA"/>
</dbReference>
<name>A0ABW1I033_9PSEU</name>
<feature type="region of interest" description="Disordered" evidence="1">
    <location>
        <begin position="28"/>
        <end position="53"/>
    </location>
</feature>
<protein>
    <submittedName>
        <fullName evidence="2">Uncharacterized protein</fullName>
    </submittedName>
</protein>
<evidence type="ECO:0000313" key="3">
    <source>
        <dbReference type="Proteomes" id="UP001596119"/>
    </source>
</evidence>
<organism evidence="2 3">
    <name type="scientific">Pseudonocardia lutea</name>
    <dbReference type="NCBI Taxonomy" id="2172015"/>
    <lineage>
        <taxon>Bacteria</taxon>
        <taxon>Bacillati</taxon>
        <taxon>Actinomycetota</taxon>
        <taxon>Actinomycetes</taxon>
        <taxon>Pseudonocardiales</taxon>
        <taxon>Pseudonocardiaceae</taxon>
        <taxon>Pseudonocardia</taxon>
    </lineage>
</organism>
<gene>
    <name evidence="2" type="ORF">ACFQH9_02135</name>
</gene>
<evidence type="ECO:0000256" key="1">
    <source>
        <dbReference type="SAM" id="MobiDB-lite"/>
    </source>
</evidence>
<dbReference type="RefSeq" id="WP_379563578.1">
    <property type="nucleotide sequence ID" value="NZ_JBHSQK010000005.1"/>
</dbReference>
<comment type="caution">
    <text evidence="2">The sequence shown here is derived from an EMBL/GenBank/DDBJ whole genome shotgun (WGS) entry which is preliminary data.</text>
</comment>
<proteinExistence type="predicted"/>
<evidence type="ECO:0000313" key="2">
    <source>
        <dbReference type="EMBL" id="MFC5947076.1"/>
    </source>
</evidence>